<proteinExistence type="predicted"/>
<gene>
    <name evidence="1" type="ORF">B4127_2053</name>
</gene>
<dbReference type="EMBL" id="JXCL01000037">
    <property type="protein sequence ID" value="KIL14094.1"/>
    <property type="molecule type" value="Genomic_DNA"/>
</dbReference>
<name>A0AB34QUQ0_BACPU</name>
<accession>A0AB34QUQ0</accession>
<sequence length="40" mass="4533">MRQEKGFIVDIGQKEGIIPSLEQLWLVITMDPLLVPVIGR</sequence>
<organism evidence="1 2">
    <name type="scientific">Bacillus pumilus</name>
    <name type="common">Bacillus mesentericus</name>
    <dbReference type="NCBI Taxonomy" id="1408"/>
    <lineage>
        <taxon>Bacteria</taxon>
        <taxon>Bacillati</taxon>
        <taxon>Bacillota</taxon>
        <taxon>Bacilli</taxon>
        <taxon>Bacillales</taxon>
        <taxon>Bacillaceae</taxon>
        <taxon>Bacillus</taxon>
    </lineage>
</organism>
<protein>
    <submittedName>
        <fullName evidence="1">Uncharacterized protein</fullName>
    </submittedName>
</protein>
<evidence type="ECO:0000313" key="2">
    <source>
        <dbReference type="Proteomes" id="UP000031978"/>
    </source>
</evidence>
<dbReference type="Proteomes" id="UP000031978">
    <property type="component" value="Unassembled WGS sequence"/>
</dbReference>
<evidence type="ECO:0000313" key="1">
    <source>
        <dbReference type="EMBL" id="KIL14094.1"/>
    </source>
</evidence>
<reference evidence="1 2" key="1">
    <citation type="submission" date="2014-12" db="EMBL/GenBank/DDBJ databases">
        <title>Draft Genome Sequences of Five Spore-Forming Food Isolates of Bacillus pumilus.</title>
        <authorList>
            <person name="de Jong A."/>
            <person name="van Heel A.J."/>
            <person name="Montalban-Lopez M."/>
            <person name="Krawczyk A.O."/>
            <person name="Berendsen E.M."/>
            <person name="Wells-Bennik M."/>
            <person name="Kuipers O.P."/>
        </authorList>
    </citation>
    <scope>NUCLEOTIDE SEQUENCE [LARGE SCALE GENOMIC DNA]</scope>
    <source>
        <strain evidence="1 2">B4127</strain>
    </source>
</reference>
<dbReference type="AlphaFoldDB" id="A0AB34QUQ0"/>
<comment type="caution">
    <text evidence="1">The sequence shown here is derived from an EMBL/GenBank/DDBJ whole genome shotgun (WGS) entry which is preliminary data.</text>
</comment>